<feature type="region of interest" description="Disordered" evidence="1">
    <location>
        <begin position="227"/>
        <end position="313"/>
    </location>
</feature>
<dbReference type="AlphaFoldDB" id="A0A2H1H8R5"/>
<accession>A0A2H1H8R5</accession>
<sequence length="396" mass="43440">MMPAMDERGSAITQPRSRPPRQPREERRLLPAPTLAEQCALRPKPLNIQQNKRDSPPLPKAPPPSRNESASYEGPRDPEVVDAAPTWLRRNDSPARGISTRSQTSGGGGRQSEISLIECYLRDPSPAMKSPEMLPPTPELDVAIKKFDFELPDTPSPSMPKEKDSDTISGAERKDSAVASMSPSEAEVAPTQGYSLFPAAQQVPIIQHVRPPARQPAVTTVDPSIFRDITPRSSLPSHPQPGQSYRPRKESLSSSARSRADSINSFRRDRSGQLIPLRILSGGSMGSNARTVSSSTTMMNHSSPSSRWSDDTITSPTVTSMPGPRASFTSLLRQDSAQYPDCFFEDDDESAALSKRFRAWKRSTGGESRRSKGMFDEPESFGRRFARAMMCGCGGR</sequence>
<protein>
    <submittedName>
        <fullName evidence="2">Uncharacterized protein</fullName>
    </submittedName>
</protein>
<proteinExistence type="predicted"/>
<dbReference type="Proteomes" id="UP000245764">
    <property type="component" value="Chromosome 13"/>
</dbReference>
<feature type="compositionally biased region" description="Low complexity" evidence="1">
    <location>
        <begin position="252"/>
        <end position="265"/>
    </location>
</feature>
<feature type="compositionally biased region" description="Polar residues" evidence="1">
    <location>
        <begin position="231"/>
        <end position="243"/>
    </location>
</feature>
<name>A0A2H1H8R5_ZYMTR</name>
<feature type="compositionally biased region" description="Polar residues" evidence="1">
    <location>
        <begin position="286"/>
        <end position="313"/>
    </location>
</feature>
<gene>
    <name evidence="2" type="ORF">ZT1E4_G11520</name>
</gene>
<feature type="compositionally biased region" description="Pro residues" evidence="1">
    <location>
        <begin position="56"/>
        <end position="65"/>
    </location>
</feature>
<organism evidence="2 3">
    <name type="scientific">Zymoseptoria tritici ST99CH_1E4</name>
    <dbReference type="NCBI Taxonomy" id="1276532"/>
    <lineage>
        <taxon>Eukaryota</taxon>
        <taxon>Fungi</taxon>
        <taxon>Dikarya</taxon>
        <taxon>Ascomycota</taxon>
        <taxon>Pezizomycotina</taxon>
        <taxon>Dothideomycetes</taxon>
        <taxon>Dothideomycetidae</taxon>
        <taxon>Mycosphaerellales</taxon>
        <taxon>Mycosphaerellaceae</taxon>
        <taxon>Zymoseptoria</taxon>
    </lineage>
</organism>
<reference evidence="3" key="1">
    <citation type="submission" date="2017-05" db="EMBL/GenBank/DDBJ databases">
        <authorList>
            <person name="Song R."/>
            <person name="Chenine A.L."/>
            <person name="Ruprecht R.M."/>
        </authorList>
    </citation>
    <scope>NUCLEOTIDE SEQUENCE [LARGE SCALE GENOMIC DNA]</scope>
</reference>
<evidence type="ECO:0000313" key="3">
    <source>
        <dbReference type="Proteomes" id="UP000245764"/>
    </source>
</evidence>
<evidence type="ECO:0000256" key="1">
    <source>
        <dbReference type="SAM" id="MobiDB-lite"/>
    </source>
</evidence>
<evidence type="ECO:0000313" key="2">
    <source>
        <dbReference type="EMBL" id="SMR62207.1"/>
    </source>
</evidence>
<dbReference type="EMBL" id="LT854265">
    <property type="protein sequence ID" value="SMR62207.1"/>
    <property type="molecule type" value="Genomic_DNA"/>
</dbReference>
<feature type="region of interest" description="Disordered" evidence="1">
    <location>
        <begin position="1"/>
        <end position="114"/>
    </location>
</feature>
<feature type="region of interest" description="Disordered" evidence="1">
    <location>
        <begin position="146"/>
        <end position="192"/>
    </location>
</feature>
<feature type="compositionally biased region" description="Basic and acidic residues" evidence="1">
    <location>
        <begin position="160"/>
        <end position="176"/>
    </location>
</feature>